<dbReference type="PROSITE" id="PS50240">
    <property type="entry name" value="TRYPSIN_DOM"/>
    <property type="match status" value="1"/>
</dbReference>
<feature type="domain" description="Peptidase S1" evidence="7">
    <location>
        <begin position="3"/>
        <end position="235"/>
    </location>
</feature>
<dbReference type="SMART" id="SM00020">
    <property type="entry name" value="Tryp_SPc"/>
    <property type="match status" value="1"/>
</dbReference>
<dbReference type="GO" id="GO:0006508">
    <property type="term" value="P:proteolysis"/>
    <property type="evidence" value="ECO:0007669"/>
    <property type="project" value="UniProtKB-KW"/>
</dbReference>
<evidence type="ECO:0000259" key="7">
    <source>
        <dbReference type="PROSITE" id="PS50240"/>
    </source>
</evidence>
<dbReference type="InterPro" id="IPR033116">
    <property type="entry name" value="TRYPSIN_SER"/>
</dbReference>
<dbReference type="EMBL" id="DYDO01000006">
    <property type="protein sequence ID" value="DBA23732.1"/>
    <property type="molecule type" value="Genomic_DNA"/>
</dbReference>
<evidence type="ECO:0000256" key="5">
    <source>
        <dbReference type="ARBA" id="ARBA00023157"/>
    </source>
</evidence>
<keyword evidence="9" id="KW-1185">Reference proteome</keyword>
<dbReference type="SUPFAM" id="SSF50494">
    <property type="entry name" value="Trypsin-like serine proteases"/>
    <property type="match status" value="1"/>
</dbReference>
<keyword evidence="2" id="KW-0732">Signal</keyword>
<dbReference type="InterPro" id="IPR009003">
    <property type="entry name" value="Peptidase_S1_PA"/>
</dbReference>
<dbReference type="FunFam" id="2.40.10.10:FF:000120">
    <property type="entry name" value="Putative serine protease"/>
    <property type="match status" value="1"/>
</dbReference>
<keyword evidence="1 6" id="KW-0645">Protease</keyword>
<keyword evidence="4 6" id="KW-0720">Serine protease</keyword>
<name>A0AAV3AID1_PYXAD</name>
<evidence type="ECO:0000313" key="8">
    <source>
        <dbReference type="EMBL" id="DBA23732.1"/>
    </source>
</evidence>
<dbReference type="PRINTS" id="PR00722">
    <property type="entry name" value="CHYMOTRYPSIN"/>
</dbReference>
<dbReference type="CDD" id="cd00190">
    <property type="entry name" value="Tryp_SPc"/>
    <property type="match status" value="1"/>
</dbReference>
<protein>
    <recommendedName>
        <fullName evidence="7">Peptidase S1 domain-containing protein</fullName>
    </recommendedName>
</protein>
<evidence type="ECO:0000313" key="9">
    <source>
        <dbReference type="Proteomes" id="UP001181693"/>
    </source>
</evidence>
<evidence type="ECO:0000256" key="6">
    <source>
        <dbReference type="RuleBase" id="RU363034"/>
    </source>
</evidence>
<reference evidence="8" key="1">
    <citation type="thesis" date="2020" institute="ProQuest LLC" country="789 East Eisenhower Parkway, Ann Arbor, MI, USA">
        <title>Comparative Genomics and Chromosome Evolution.</title>
        <authorList>
            <person name="Mudd A.B."/>
        </authorList>
    </citation>
    <scope>NUCLEOTIDE SEQUENCE</scope>
    <source>
        <strain evidence="8">1538</strain>
        <tissue evidence="8">Blood</tissue>
    </source>
</reference>
<gene>
    <name evidence="8" type="ORF">GDO54_014618</name>
</gene>
<dbReference type="PANTHER" id="PTHR24271:SF52">
    <property type="entry name" value="GRANZYME K"/>
    <property type="match status" value="1"/>
</dbReference>
<evidence type="ECO:0000256" key="3">
    <source>
        <dbReference type="ARBA" id="ARBA00022801"/>
    </source>
</evidence>
<dbReference type="InterPro" id="IPR018114">
    <property type="entry name" value="TRYPSIN_HIS"/>
</dbReference>
<comment type="caution">
    <text evidence="8">The sequence shown here is derived from an EMBL/GenBank/DDBJ whole genome shotgun (WGS) entry which is preliminary data.</text>
</comment>
<evidence type="ECO:0000256" key="2">
    <source>
        <dbReference type="ARBA" id="ARBA00022729"/>
    </source>
</evidence>
<dbReference type="Proteomes" id="UP001181693">
    <property type="component" value="Unassembled WGS sequence"/>
</dbReference>
<dbReference type="InterPro" id="IPR001314">
    <property type="entry name" value="Peptidase_S1A"/>
</dbReference>
<evidence type="ECO:0000256" key="4">
    <source>
        <dbReference type="ARBA" id="ARBA00022825"/>
    </source>
</evidence>
<dbReference type="Pfam" id="PF00089">
    <property type="entry name" value="Trypsin"/>
    <property type="match status" value="1"/>
</dbReference>
<dbReference type="GO" id="GO:0004252">
    <property type="term" value="F:serine-type endopeptidase activity"/>
    <property type="evidence" value="ECO:0007669"/>
    <property type="project" value="InterPro"/>
</dbReference>
<dbReference type="InterPro" id="IPR043504">
    <property type="entry name" value="Peptidase_S1_PA_chymotrypsin"/>
</dbReference>
<keyword evidence="5" id="KW-1015">Disulfide bond</keyword>
<keyword evidence="3 6" id="KW-0378">Hydrolase</keyword>
<dbReference type="AlphaFoldDB" id="A0AAV3AID1"/>
<dbReference type="InterPro" id="IPR001254">
    <property type="entry name" value="Trypsin_dom"/>
</dbReference>
<organism evidence="8 9">
    <name type="scientific">Pyxicephalus adspersus</name>
    <name type="common">African bullfrog</name>
    <dbReference type="NCBI Taxonomy" id="30357"/>
    <lineage>
        <taxon>Eukaryota</taxon>
        <taxon>Metazoa</taxon>
        <taxon>Chordata</taxon>
        <taxon>Craniata</taxon>
        <taxon>Vertebrata</taxon>
        <taxon>Euteleostomi</taxon>
        <taxon>Amphibia</taxon>
        <taxon>Batrachia</taxon>
        <taxon>Anura</taxon>
        <taxon>Neobatrachia</taxon>
        <taxon>Ranoidea</taxon>
        <taxon>Pyxicephalidae</taxon>
        <taxon>Pyxicephalinae</taxon>
        <taxon>Pyxicephalus</taxon>
    </lineage>
</organism>
<sequence>MEIIGGNEAVPHSRPYMVLLSYKNDVVCGGVLIKANWVLTAAHCKIYNETKAVLGAHSRTDNTEKQQVFRINRPISHPCFDWNTKINDLQLLQLEKPAKLNKFVSVLQLPKQEENVKPGTLCNTAGWGVVDIKSRKPSDVLREANLTIVDSKICSKAYSKAKPKETITSNMICAGPPKKRKDDTCAGDSGGPLICNNKFTAVVSFGPNKCGNSKIPGVYTRLTDKYLTWIRDTTGGATF</sequence>
<proteinExistence type="predicted"/>
<dbReference type="PANTHER" id="PTHR24271">
    <property type="entry name" value="KALLIKREIN-RELATED"/>
    <property type="match status" value="1"/>
</dbReference>
<accession>A0AAV3AID1</accession>
<dbReference type="PROSITE" id="PS00134">
    <property type="entry name" value="TRYPSIN_HIS"/>
    <property type="match status" value="1"/>
</dbReference>
<evidence type="ECO:0000256" key="1">
    <source>
        <dbReference type="ARBA" id="ARBA00022670"/>
    </source>
</evidence>
<dbReference type="Gene3D" id="2.40.10.10">
    <property type="entry name" value="Trypsin-like serine proteases"/>
    <property type="match status" value="2"/>
</dbReference>
<dbReference type="PROSITE" id="PS00135">
    <property type="entry name" value="TRYPSIN_SER"/>
    <property type="match status" value="1"/>
</dbReference>